<comment type="caution">
    <text evidence="13">The sequence shown here is derived from an EMBL/GenBank/DDBJ whole genome shotgun (WGS) entry which is preliminary data.</text>
</comment>
<organism evidence="13 14">
    <name type="scientific">Leucobacter tardus</name>
    <dbReference type="NCBI Taxonomy" id="501483"/>
    <lineage>
        <taxon>Bacteria</taxon>
        <taxon>Bacillati</taxon>
        <taxon>Actinomycetota</taxon>
        <taxon>Actinomycetes</taxon>
        <taxon>Micrococcales</taxon>
        <taxon>Microbacteriaceae</taxon>
        <taxon>Leucobacter</taxon>
    </lineage>
</organism>
<evidence type="ECO:0000256" key="3">
    <source>
        <dbReference type="ARBA" id="ARBA00022448"/>
    </source>
</evidence>
<feature type="domain" description="ABC transmembrane type-1" evidence="12">
    <location>
        <begin position="61"/>
        <end position="266"/>
    </location>
</feature>
<dbReference type="Pfam" id="PF00528">
    <property type="entry name" value="BPD_transp_1"/>
    <property type="match status" value="1"/>
</dbReference>
<comment type="function">
    <text evidence="11">Part of the binding-protein-dependent transport system for molybdenum; probably responsible for the translocation of the substrate across the membrane.</text>
</comment>
<dbReference type="NCBIfam" id="TIGR01581">
    <property type="entry name" value="Mo_ABC_porter"/>
    <property type="match status" value="1"/>
</dbReference>
<evidence type="ECO:0000256" key="7">
    <source>
        <dbReference type="ARBA" id="ARBA00023032"/>
    </source>
</evidence>
<dbReference type="EMBL" id="JAGFBF010000005">
    <property type="protein sequence ID" value="MBO2990878.1"/>
    <property type="molecule type" value="Genomic_DNA"/>
</dbReference>
<dbReference type="GO" id="GO:0015419">
    <property type="term" value="F:ABC-type sulfate transporter activity"/>
    <property type="evidence" value="ECO:0007669"/>
    <property type="project" value="InterPro"/>
</dbReference>
<evidence type="ECO:0000256" key="10">
    <source>
        <dbReference type="RuleBase" id="RU363032"/>
    </source>
</evidence>
<dbReference type="PANTHER" id="PTHR30406:SF8">
    <property type="entry name" value="SULFATE TRANSPORT SYSTEM PERMEASE PROTEIN CYST"/>
    <property type="match status" value="1"/>
</dbReference>
<keyword evidence="11" id="KW-1003">Cell membrane</keyword>
<dbReference type="InterPro" id="IPR011867">
    <property type="entry name" value="ModB_ABC"/>
</dbReference>
<keyword evidence="7" id="KW-0764">Sulfate transport</keyword>
<evidence type="ECO:0000256" key="8">
    <source>
        <dbReference type="ARBA" id="ARBA00023136"/>
    </source>
</evidence>
<dbReference type="GO" id="GO:0015098">
    <property type="term" value="F:molybdate ion transmembrane transporter activity"/>
    <property type="evidence" value="ECO:0007669"/>
    <property type="project" value="UniProtKB-UniRule"/>
</dbReference>
<dbReference type="RefSeq" id="WP_208240199.1">
    <property type="nucleotide sequence ID" value="NZ_BAAAQU010000002.1"/>
</dbReference>
<evidence type="ECO:0000256" key="6">
    <source>
        <dbReference type="ARBA" id="ARBA00022989"/>
    </source>
</evidence>
<feature type="transmembrane region" description="Helical" evidence="10">
    <location>
        <begin position="247"/>
        <end position="266"/>
    </location>
</feature>
<keyword evidence="3 10" id="KW-0813">Transport</keyword>
<dbReference type="PROSITE" id="PS50928">
    <property type="entry name" value="ABC_TM1"/>
    <property type="match status" value="1"/>
</dbReference>
<dbReference type="NCBIfam" id="TIGR02141">
    <property type="entry name" value="modB_ABC"/>
    <property type="match status" value="1"/>
</dbReference>
<evidence type="ECO:0000313" key="13">
    <source>
        <dbReference type="EMBL" id="MBO2990878.1"/>
    </source>
</evidence>
<protein>
    <recommendedName>
        <fullName evidence="11">Molybdenum transport system permease</fullName>
    </recommendedName>
</protein>
<keyword evidence="4 11" id="KW-0500">Molybdenum</keyword>
<evidence type="ECO:0000256" key="2">
    <source>
        <dbReference type="ARBA" id="ARBA00011779"/>
    </source>
</evidence>
<dbReference type="SUPFAM" id="SSF161098">
    <property type="entry name" value="MetI-like"/>
    <property type="match status" value="1"/>
</dbReference>
<evidence type="ECO:0000256" key="5">
    <source>
        <dbReference type="ARBA" id="ARBA00022692"/>
    </source>
</evidence>
<reference evidence="13" key="1">
    <citation type="submission" date="2021-03" db="EMBL/GenBank/DDBJ databases">
        <title>Leucobacter chromiisoli sp. nov., isolated from chromium-containing soil of chemical plant.</title>
        <authorList>
            <person name="Xu Z."/>
        </authorList>
    </citation>
    <scope>NUCLEOTIDE SEQUENCE</scope>
    <source>
        <strain evidence="13">K 70/01</strain>
    </source>
</reference>
<evidence type="ECO:0000256" key="9">
    <source>
        <dbReference type="ARBA" id="ARBA00025323"/>
    </source>
</evidence>
<evidence type="ECO:0000256" key="11">
    <source>
        <dbReference type="RuleBase" id="RU365097"/>
    </source>
</evidence>
<comment type="subunit">
    <text evidence="2">The complex is composed of two ATP-binding proteins (CysA), two transmembrane proteins (CysT and CysW) and a solute-binding protein (CysP).</text>
</comment>
<keyword evidence="8 10" id="KW-0472">Membrane</keyword>
<dbReference type="InterPro" id="IPR035906">
    <property type="entry name" value="MetI-like_sf"/>
</dbReference>
<dbReference type="InterPro" id="IPR006469">
    <property type="entry name" value="NifC_ABC_porter"/>
</dbReference>
<dbReference type="InterPro" id="IPR000515">
    <property type="entry name" value="MetI-like"/>
</dbReference>
<dbReference type="InterPro" id="IPR005667">
    <property type="entry name" value="Sulph_transpt2"/>
</dbReference>
<accession>A0A939QIW7</accession>
<feature type="transmembrane region" description="Helical" evidence="10">
    <location>
        <begin position="61"/>
        <end position="87"/>
    </location>
</feature>
<dbReference type="Proteomes" id="UP000668403">
    <property type="component" value="Unassembled WGS sequence"/>
</dbReference>
<feature type="transmembrane region" description="Helical" evidence="10">
    <location>
        <begin position="21"/>
        <end position="41"/>
    </location>
</feature>
<proteinExistence type="inferred from homology"/>
<keyword evidence="5 10" id="KW-0812">Transmembrane</keyword>
<dbReference type="PANTHER" id="PTHR30406">
    <property type="entry name" value="SULFATE TRANSPORT SYSTEM PERMEASE PROTEIN"/>
    <property type="match status" value="1"/>
</dbReference>
<comment type="similarity">
    <text evidence="11">Belongs to the binding-protein-dependent transport system permease family. CysTW subfamily.</text>
</comment>
<feature type="transmembrane region" description="Helical" evidence="10">
    <location>
        <begin position="99"/>
        <end position="121"/>
    </location>
</feature>
<dbReference type="CDD" id="cd06261">
    <property type="entry name" value="TM_PBP2"/>
    <property type="match status" value="1"/>
</dbReference>
<sequence>MRDPEAVALARTVRSRLPLGVIVPAVIGIAILVLPLAALVLRVDWSSVPATLADPATRSALGLSLLTASIATVLCVILGVPLALLIARTRGPLATVLRALTTLPLVLPPLVGGLALLTLLGRGGLLGDWLLELGVRVPFTTPAVIIAQTFVALPFLVIAVEGALRGLDAEMERVAESLGATPWTVLRRITLPLLAPSLAAGAILCFTRALGEFGATALFAGNAEGSTRTMPLAIYTAFNGAGVTQDVAITLSLVLVLVAIVALLCMRSRVTGVAR</sequence>
<evidence type="ECO:0000259" key="12">
    <source>
        <dbReference type="PROSITE" id="PS50928"/>
    </source>
</evidence>
<feature type="transmembrane region" description="Helical" evidence="10">
    <location>
        <begin position="185"/>
        <end position="210"/>
    </location>
</feature>
<feature type="transmembrane region" description="Helical" evidence="10">
    <location>
        <begin position="141"/>
        <end position="164"/>
    </location>
</feature>
<gene>
    <name evidence="13" type="primary">modB</name>
    <name evidence="13" type="ORF">J4H85_12810</name>
</gene>
<keyword evidence="14" id="KW-1185">Reference proteome</keyword>
<dbReference type="AlphaFoldDB" id="A0A939QIW7"/>
<evidence type="ECO:0000256" key="4">
    <source>
        <dbReference type="ARBA" id="ARBA00022505"/>
    </source>
</evidence>
<name>A0A939QIW7_9MICO</name>
<evidence type="ECO:0000256" key="1">
    <source>
        <dbReference type="ARBA" id="ARBA00004141"/>
    </source>
</evidence>
<comment type="subcellular location">
    <subcellularLocation>
        <location evidence="10">Cell membrane</location>
        <topology evidence="10">Multi-pass membrane protein</topology>
    </subcellularLocation>
    <subcellularLocation>
        <location evidence="1">Membrane</location>
        <topology evidence="1">Multi-pass membrane protein</topology>
    </subcellularLocation>
</comment>
<dbReference type="GO" id="GO:0005886">
    <property type="term" value="C:plasma membrane"/>
    <property type="evidence" value="ECO:0007669"/>
    <property type="project" value="UniProtKB-SubCell"/>
</dbReference>
<comment type="function">
    <text evidence="9">Part of the ABC transporter complex CysAWTP (TC 3.A.1.6.1) involved in sulfate/thiosulfate import. Probably responsible for the translocation of the substrate across the membrane.</text>
</comment>
<dbReference type="Gene3D" id="1.10.3720.10">
    <property type="entry name" value="MetI-like"/>
    <property type="match status" value="1"/>
</dbReference>
<evidence type="ECO:0000313" key="14">
    <source>
        <dbReference type="Proteomes" id="UP000668403"/>
    </source>
</evidence>
<keyword evidence="6 10" id="KW-1133">Transmembrane helix</keyword>